<accession>A0ABP0U0C8</accession>
<protein>
    <submittedName>
        <fullName evidence="1">Uncharacterized protein</fullName>
    </submittedName>
</protein>
<name>A0ABP0U0C8_9BRYO</name>
<organism evidence="1 2">
    <name type="scientific">Sphagnum troendelagicum</name>
    <dbReference type="NCBI Taxonomy" id="128251"/>
    <lineage>
        <taxon>Eukaryota</taxon>
        <taxon>Viridiplantae</taxon>
        <taxon>Streptophyta</taxon>
        <taxon>Embryophyta</taxon>
        <taxon>Bryophyta</taxon>
        <taxon>Sphagnophytina</taxon>
        <taxon>Sphagnopsida</taxon>
        <taxon>Sphagnales</taxon>
        <taxon>Sphagnaceae</taxon>
        <taxon>Sphagnum</taxon>
    </lineage>
</organism>
<sequence>MWWVTDCRNICCRQLFFASIYRASISNMLTPETMNLLTSFLLHHFNHEQSSQHFTSKAPLDMPAAIPNHQSRFAILESPTLQRED</sequence>
<dbReference type="Proteomes" id="UP001497512">
    <property type="component" value="Chromosome 17"/>
</dbReference>
<gene>
    <name evidence="1" type="ORF">CSSPTR1EN2_LOCUS9537</name>
</gene>
<reference evidence="1" key="1">
    <citation type="submission" date="2024-02" db="EMBL/GenBank/DDBJ databases">
        <authorList>
            <consortium name="ELIXIR-Norway"/>
            <consortium name="Elixir Norway"/>
        </authorList>
    </citation>
    <scope>NUCLEOTIDE SEQUENCE</scope>
</reference>
<dbReference type="EMBL" id="OZ019909">
    <property type="protein sequence ID" value="CAK9209145.1"/>
    <property type="molecule type" value="Genomic_DNA"/>
</dbReference>
<evidence type="ECO:0000313" key="2">
    <source>
        <dbReference type="Proteomes" id="UP001497512"/>
    </source>
</evidence>
<keyword evidence="2" id="KW-1185">Reference proteome</keyword>
<evidence type="ECO:0000313" key="1">
    <source>
        <dbReference type="EMBL" id="CAK9209145.1"/>
    </source>
</evidence>
<proteinExistence type="predicted"/>